<protein>
    <submittedName>
        <fullName evidence="2">Uncharacterized protein</fullName>
    </submittedName>
</protein>
<dbReference type="EMBL" id="MN740462">
    <property type="protein sequence ID" value="QHU27774.1"/>
    <property type="molecule type" value="Genomic_DNA"/>
</dbReference>
<dbReference type="AlphaFoldDB" id="A0A6C0LDR4"/>
<reference evidence="2" key="1">
    <citation type="journal article" date="2020" name="Nature">
        <title>Giant virus diversity and host interactions through global metagenomics.</title>
        <authorList>
            <person name="Schulz F."/>
            <person name="Roux S."/>
            <person name="Paez-Espino D."/>
            <person name="Jungbluth S."/>
            <person name="Walsh D.A."/>
            <person name="Denef V.J."/>
            <person name="McMahon K.D."/>
            <person name="Konstantinidis K.T."/>
            <person name="Eloe-Fadrosh E.A."/>
            <person name="Kyrpides N.C."/>
            <person name="Woyke T."/>
        </authorList>
    </citation>
    <scope>NUCLEOTIDE SEQUENCE</scope>
    <source>
        <strain evidence="2">GVMAG-M-3300027769-26</strain>
    </source>
</reference>
<feature type="region of interest" description="Disordered" evidence="1">
    <location>
        <begin position="153"/>
        <end position="174"/>
    </location>
</feature>
<proteinExistence type="predicted"/>
<organism evidence="2">
    <name type="scientific">viral metagenome</name>
    <dbReference type="NCBI Taxonomy" id="1070528"/>
    <lineage>
        <taxon>unclassified sequences</taxon>
        <taxon>metagenomes</taxon>
        <taxon>organismal metagenomes</taxon>
    </lineage>
</organism>
<feature type="compositionally biased region" description="Basic residues" evidence="1">
    <location>
        <begin position="159"/>
        <end position="170"/>
    </location>
</feature>
<evidence type="ECO:0000256" key="1">
    <source>
        <dbReference type="SAM" id="MobiDB-lite"/>
    </source>
</evidence>
<sequence length="235" mass="27435">MSGFFNNRVLRENDLILNARESRILNEGLLRDKIFLETNEYIKNISSDRLNTNLTFKELFNNLNLLNDKFLNSLVECRNEKGDINIILRISKSTTTGNFIIYDANGTNVGQKNTYYNYVTLDEILYENVCNIYQIVFKKGEWSREYDKYNGSNLEGGKRKSKGKSKKVAKKPVVSQKKQSIYKEILGKQMKIYKMPDSRKEYVKYKGDLHLITDYKDLMKQKANAKPKAKPKPKK</sequence>
<name>A0A6C0LDR4_9ZZZZ</name>
<accession>A0A6C0LDR4</accession>
<evidence type="ECO:0000313" key="2">
    <source>
        <dbReference type="EMBL" id="QHU27774.1"/>
    </source>
</evidence>